<dbReference type="RefSeq" id="WP_311505087.1">
    <property type="nucleotide sequence ID" value="NZ_JAVRHK010000036.1"/>
</dbReference>
<protein>
    <submittedName>
        <fullName evidence="1">Uncharacterized protein</fullName>
    </submittedName>
</protein>
<gene>
    <name evidence="1" type="ORF">RM539_19420</name>
</gene>
<evidence type="ECO:0000313" key="1">
    <source>
        <dbReference type="EMBL" id="MDT0678753.1"/>
    </source>
</evidence>
<sequence>MGAISELIIPKTGEDVSYWFIPDEANLGLFRSGQAFSIFDKGKGIAAYGKNTTHTSGTFFLGLHNDNQVQGIDVDIKIVAIREIKIYEYVEYERERQEPIIVTLNKERMEINETKYRMPVE</sequence>
<accession>A0ABU3DCP4</accession>
<dbReference type="EMBL" id="JAVRHK010000036">
    <property type="protein sequence ID" value="MDT0678753.1"/>
    <property type="molecule type" value="Genomic_DNA"/>
</dbReference>
<comment type="caution">
    <text evidence="1">The sequence shown here is derived from an EMBL/GenBank/DDBJ whole genome shotgun (WGS) entry which is preliminary data.</text>
</comment>
<reference evidence="1 2" key="1">
    <citation type="submission" date="2023-09" db="EMBL/GenBank/DDBJ databases">
        <authorList>
            <person name="Rey-Velasco X."/>
        </authorList>
    </citation>
    <scope>NUCLEOTIDE SEQUENCE [LARGE SCALE GENOMIC DNA]</scope>
    <source>
        <strain evidence="1 2">F117</strain>
    </source>
</reference>
<name>A0ABU3DCP4_9FLAO</name>
<organism evidence="1 2">
    <name type="scientific">Autumnicola musiva</name>
    <dbReference type="NCBI Taxonomy" id="3075589"/>
    <lineage>
        <taxon>Bacteria</taxon>
        <taxon>Pseudomonadati</taxon>
        <taxon>Bacteroidota</taxon>
        <taxon>Flavobacteriia</taxon>
        <taxon>Flavobacteriales</taxon>
        <taxon>Flavobacteriaceae</taxon>
        <taxon>Autumnicola</taxon>
    </lineage>
</organism>
<dbReference type="Proteomes" id="UP001262582">
    <property type="component" value="Unassembled WGS sequence"/>
</dbReference>
<evidence type="ECO:0000313" key="2">
    <source>
        <dbReference type="Proteomes" id="UP001262582"/>
    </source>
</evidence>
<proteinExistence type="predicted"/>
<keyword evidence="2" id="KW-1185">Reference proteome</keyword>